<dbReference type="AlphaFoldDB" id="A0AAW0CW50"/>
<evidence type="ECO:0000313" key="2">
    <source>
        <dbReference type="EMBL" id="KAK7044441.1"/>
    </source>
</evidence>
<protein>
    <submittedName>
        <fullName evidence="2">Uncharacterized protein</fullName>
    </submittedName>
</protein>
<evidence type="ECO:0000313" key="3">
    <source>
        <dbReference type="Proteomes" id="UP001362999"/>
    </source>
</evidence>
<feature type="chain" id="PRO_5043339874" evidence="1">
    <location>
        <begin position="23"/>
        <end position="143"/>
    </location>
</feature>
<sequence length="143" mass="15380">MFKSLSRAVLIAVVAISGFASANPAAPAPANTAASSKVELCIGAARPRANCVELEFASEKRCANFRGSYSYLLENVKAAVVPKNVLCLLYQKFDCEAAGVKEGGKYDELYLNEGPHDLTRIEDGDGRFVDYSDWASSVACYDV</sequence>
<gene>
    <name evidence="2" type="ORF">R3P38DRAFT_3346813</name>
</gene>
<evidence type="ECO:0000256" key="1">
    <source>
        <dbReference type="SAM" id="SignalP"/>
    </source>
</evidence>
<feature type="signal peptide" evidence="1">
    <location>
        <begin position="1"/>
        <end position="22"/>
    </location>
</feature>
<keyword evidence="3" id="KW-1185">Reference proteome</keyword>
<dbReference type="Proteomes" id="UP001362999">
    <property type="component" value="Unassembled WGS sequence"/>
</dbReference>
<organism evidence="2 3">
    <name type="scientific">Favolaschia claudopus</name>
    <dbReference type="NCBI Taxonomy" id="2862362"/>
    <lineage>
        <taxon>Eukaryota</taxon>
        <taxon>Fungi</taxon>
        <taxon>Dikarya</taxon>
        <taxon>Basidiomycota</taxon>
        <taxon>Agaricomycotina</taxon>
        <taxon>Agaricomycetes</taxon>
        <taxon>Agaricomycetidae</taxon>
        <taxon>Agaricales</taxon>
        <taxon>Marasmiineae</taxon>
        <taxon>Mycenaceae</taxon>
        <taxon>Favolaschia</taxon>
    </lineage>
</organism>
<comment type="caution">
    <text evidence="2">The sequence shown here is derived from an EMBL/GenBank/DDBJ whole genome shotgun (WGS) entry which is preliminary data.</text>
</comment>
<accession>A0AAW0CW50</accession>
<reference evidence="2 3" key="1">
    <citation type="journal article" date="2024" name="J Genomics">
        <title>Draft genome sequencing and assembly of Favolaschia claudopus CIRM-BRFM 2984 isolated from oak limbs.</title>
        <authorList>
            <person name="Navarro D."/>
            <person name="Drula E."/>
            <person name="Chaduli D."/>
            <person name="Cazenave R."/>
            <person name="Ahrendt S."/>
            <person name="Wang J."/>
            <person name="Lipzen A."/>
            <person name="Daum C."/>
            <person name="Barry K."/>
            <person name="Grigoriev I.V."/>
            <person name="Favel A."/>
            <person name="Rosso M.N."/>
            <person name="Martin F."/>
        </authorList>
    </citation>
    <scope>NUCLEOTIDE SEQUENCE [LARGE SCALE GENOMIC DNA]</scope>
    <source>
        <strain evidence="2 3">CIRM-BRFM 2984</strain>
    </source>
</reference>
<proteinExistence type="predicted"/>
<name>A0AAW0CW50_9AGAR</name>
<keyword evidence="1" id="KW-0732">Signal</keyword>
<dbReference type="EMBL" id="JAWWNJ010000011">
    <property type="protein sequence ID" value="KAK7044441.1"/>
    <property type="molecule type" value="Genomic_DNA"/>
</dbReference>